<dbReference type="PANTHER" id="PTHR13465:SF2">
    <property type="entry name" value="PHAGOSOME ASSEMBLY FACTOR 1"/>
    <property type="match status" value="1"/>
</dbReference>
<feature type="region of interest" description="Disordered" evidence="2">
    <location>
        <begin position="127"/>
        <end position="147"/>
    </location>
</feature>
<evidence type="ECO:0000313" key="3">
    <source>
        <dbReference type="EMBL" id="KDN49249.1"/>
    </source>
</evidence>
<dbReference type="EMBL" id="JMSN01000022">
    <property type="protein sequence ID" value="KDN49249.1"/>
    <property type="molecule type" value="Genomic_DNA"/>
</dbReference>
<comment type="similarity">
    <text evidence="1">Belongs to the PHAF1 family.</text>
</comment>
<feature type="region of interest" description="Disordered" evidence="2">
    <location>
        <begin position="192"/>
        <end position="240"/>
    </location>
</feature>
<feature type="region of interest" description="Disordered" evidence="2">
    <location>
        <begin position="388"/>
        <end position="426"/>
    </location>
</feature>
<keyword evidence="4" id="KW-1185">Reference proteome</keyword>
<sequence length="718" mass="76086">MAEHQQQLQHRAAGPRSTTLDLLPGVRLGPFSLGASFWRTINYLRANHDTYPSIKILWDASSSQGAPQCSGSSSFSRTGQTTGVTSSAAVAKPIVVSASDHLHLAFDARYQRLQTITLDDLPHFGDPTLKNDHEGASVQARKGKQGREAWQRPFSIVYRGRHIYSSSSTSTAASQAGTPLLTRSAIHQIFGPTYPGQERERGDGTADEAVAASSDSTNKKRGTSGGSLPRAISGHATPSKSLEQAVGTAAAGAKEFVLSYPGVAFSFPMLAASAADENGEGKLTGPNRHVAASTLYIFSGKAPHAAPVAAVADGGDEQPVALSWPMPRDDRIAATDASRARSSRGSSSFDADGGAFAYMLDEQVFVDSATVFPGEGVRLQLCAVSAAASSSNATSRPERRRGTAPSASLSPSPSGRGSDVAGRTKQDHQVVTLALGRTTVQDVLCELGSPEARCWKEDERMGIHQHQQHPVPHSSWRSTWSQRSASGGVGASGRAGGDTMLNGRAHAHGDDEDDGDGDDDDDGDDEANGLGEAQRGPQPFFFNYFSLGFDLLFEYSNRSLPVACSNRDARDGDEDGQQEGPVLSKIICHSNTPGHALFGRYQRLPWHLARPGSRMPSSHAADGGDADVDMETNAGPQPDFLRPYEALVASGALPVQPIVSAQHEHRETMLLDRSSDAVEFKELLQLDVSSSLHGHPGVVLEVSVRDGLVACITVLAVA</sequence>
<dbReference type="InterPro" id="IPR005373">
    <property type="entry name" value="PHAF1"/>
</dbReference>
<gene>
    <name evidence="3" type="ORF">K437DRAFT_273319</name>
</gene>
<evidence type="ECO:0000313" key="4">
    <source>
        <dbReference type="Proteomes" id="UP000027361"/>
    </source>
</evidence>
<comment type="caution">
    <text evidence="3">The sequence shown here is derived from an EMBL/GenBank/DDBJ whole genome shotgun (WGS) entry which is preliminary data.</text>
</comment>
<evidence type="ECO:0000256" key="2">
    <source>
        <dbReference type="SAM" id="MobiDB-lite"/>
    </source>
</evidence>
<dbReference type="RefSeq" id="XP_013244332.1">
    <property type="nucleotide sequence ID" value="XM_013388878.1"/>
</dbReference>
<dbReference type="HOGENOM" id="CLU_385026_0_0_1"/>
<dbReference type="GO" id="GO:0043001">
    <property type="term" value="P:Golgi to plasma membrane protein transport"/>
    <property type="evidence" value="ECO:0007669"/>
    <property type="project" value="TreeGrafter"/>
</dbReference>
<feature type="compositionally biased region" description="Gly residues" evidence="2">
    <location>
        <begin position="487"/>
        <end position="496"/>
    </location>
</feature>
<dbReference type="GeneID" id="25266439"/>
<name>A0A066WDS4_TILAU</name>
<accession>A0A066WDS4</accession>
<organism evidence="3 4">
    <name type="scientific">Tilletiaria anomala (strain ATCC 24038 / CBS 436.72 / UBC 951)</name>
    <dbReference type="NCBI Taxonomy" id="1037660"/>
    <lineage>
        <taxon>Eukaryota</taxon>
        <taxon>Fungi</taxon>
        <taxon>Dikarya</taxon>
        <taxon>Basidiomycota</taxon>
        <taxon>Ustilaginomycotina</taxon>
        <taxon>Exobasidiomycetes</taxon>
        <taxon>Georgefischeriales</taxon>
        <taxon>Tilletiariaceae</taxon>
        <taxon>Tilletiaria</taxon>
    </lineage>
</organism>
<feature type="region of interest" description="Disordered" evidence="2">
    <location>
        <begin position="464"/>
        <end position="535"/>
    </location>
</feature>
<dbReference type="Pfam" id="PF03676">
    <property type="entry name" value="PHAF1"/>
    <property type="match status" value="1"/>
</dbReference>
<dbReference type="PANTHER" id="PTHR13465">
    <property type="entry name" value="UPF0183 PROTEIN"/>
    <property type="match status" value="1"/>
</dbReference>
<dbReference type="OrthoDB" id="411211at2759"/>
<feature type="compositionally biased region" description="Low complexity" evidence="2">
    <location>
        <begin position="404"/>
        <end position="414"/>
    </location>
</feature>
<dbReference type="AlphaFoldDB" id="A0A066WDS4"/>
<dbReference type="GO" id="GO:0005802">
    <property type="term" value="C:trans-Golgi network"/>
    <property type="evidence" value="ECO:0007669"/>
    <property type="project" value="TreeGrafter"/>
</dbReference>
<proteinExistence type="inferred from homology"/>
<reference evidence="3 4" key="1">
    <citation type="submission" date="2014-05" db="EMBL/GenBank/DDBJ databases">
        <title>Draft genome sequence of a rare smut relative, Tilletiaria anomala UBC 951.</title>
        <authorList>
            <consortium name="DOE Joint Genome Institute"/>
            <person name="Toome M."/>
            <person name="Kuo A."/>
            <person name="Henrissat B."/>
            <person name="Lipzen A."/>
            <person name="Tritt A."/>
            <person name="Yoshinaga Y."/>
            <person name="Zane M."/>
            <person name="Barry K."/>
            <person name="Grigoriev I.V."/>
            <person name="Spatafora J.W."/>
            <person name="Aimea M.C."/>
        </authorList>
    </citation>
    <scope>NUCLEOTIDE SEQUENCE [LARGE SCALE GENOMIC DNA]</scope>
    <source>
        <strain evidence="3 4">UBC 951</strain>
    </source>
</reference>
<dbReference type="InParanoid" id="A0A066WDS4"/>
<evidence type="ECO:0000256" key="1">
    <source>
        <dbReference type="ARBA" id="ARBA00024339"/>
    </source>
</evidence>
<dbReference type="InterPro" id="IPR039156">
    <property type="entry name" value="PHAF1/BROMI"/>
</dbReference>
<dbReference type="Proteomes" id="UP000027361">
    <property type="component" value="Unassembled WGS sequence"/>
</dbReference>
<feature type="compositionally biased region" description="Acidic residues" evidence="2">
    <location>
        <begin position="510"/>
        <end position="527"/>
    </location>
</feature>
<protein>
    <submittedName>
        <fullName evidence="3">Uncharacterized protein</fullName>
    </submittedName>
</protein>